<dbReference type="GO" id="GO:0004145">
    <property type="term" value="F:diamine N-acetyltransferase activity"/>
    <property type="evidence" value="ECO:0007669"/>
    <property type="project" value="UniProtKB-EC"/>
</dbReference>
<dbReference type="PANTHER" id="PTHR10545">
    <property type="entry name" value="DIAMINE N-ACETYLTRANSFERASE"/>
    <property type="match status" value="1"/>
</dbReference>
<proteinExistence type="predicted"/>
<organism evidence="4 5">
    <name type="scientific">Methanosarcina siciliae HI350</name>
    <dbReference type="NCBI Taxonomy" id="1434119"/>
    <lineage>
        <taxon>Archaea</taxon>
        <taxon>Methanobacteriati</taxon>
        <taxon>Methanobacteriota</taxon>
        <taxon>Stenosarchaea group</taxon>
        <taxon>Methanomicrobia</taxon>
        <taxon>Methanosarcinales</taxon>
        <taxon>Methanosarcinaceae</taxon>
        <taxon>Methanosarcina</taxon>
    </lineage>
</organism>
<evidence type="ECO:0000313" key="4">
    <source>
        <dbReference type="EMBL" id="AKB32911.1"/>
    </source>
</evidence>
<dbReference type="PROSITE" id="PS51186">
    <property type="entry name" value="GNAT"/>
    <property type="match status" value="1"/>
</dbReference>
<evidence type="ECO:0000259" key="3">
    <source>
        <dbReference type="PROSITE" id="PS51186"/>
    </source>
</evidence>
<dbReference type="HOGENOM" id="CLU_013985_41_2_2"/>
<dbReference type="AlphaFoldDB" id="A0A0E3LB01"/>
<dbReference type="EC" id="2.3.1.57" evidence="4"/>
<name>A0A0E3LB01_9EURY</name>
<evidence type="ECO:0000256" key="2">
    <source>
        <dbReference type="ARBA" id="ARBA00023315"/>
    </source>
</evidence>
<evidence type="ECO:0000313" key="5">
    <source>
        <dbReference type="Proteomes" id="UP000033092"/>
    </source>
</evidence>
<dbReference type="Proteomes" id="UP000033092">
    <property type="component" value="Chromosome"/>
</dbReference>
<dbReference type="PATRIC" id="fig|1434119.4.peg.2896"/>
<feature type="domain" description="N-acetyltransferase" evidence="3">
    <location>
        <begin position="35"/>
        <end position="190"/>
    </location>
</feature>
<dbReference type="EMBL" id="CP009507">
    <property type="protein sequence ID" value="AKB32911.1"/>
    <property type="molecule type" value="Genomic_DNA"/>
</dbReference>
<dbReference type="Pfam" id="PF00583">
    <property type="entry name" value="Acetyltransf_1"/>
    <property type="match status" value="1"/>
</dbReference>
<dbReference type="InterPro" id="IPR016181">
    <property type="entry name" value="Acyl_CoA_acyltransferase"/>
</dbReference>
<dbReference type="Gene3D" id="3.40.630.30">
    <property type="match status" value="1"/>
</dbReference>
<dbReference type="CDD" id="cd04301">
    <property type="entry name" value="NAT_SF"/>
    <property type="match status" value="1"/>
</dbReference>
<keyword evidence="2 4" id="KW-0012">Acyltransferase</keyword>
<accession>A0A0E3LB01</accession>
<dbReference type="InterPro" id="IPR051016">
    <property type="entry name" value="Diverse_Substrate_AcTransf"/>
</dbReference>
<reference evidence="4 5" key="1">
    <citation type="submission" date="2014-07" db="EMBL/GenBank/DDBJ databases">
        <title>Methanogenic archaea and the global carbon cycle.</title>
        <authorList>
            <person name="Henriksen J.R."/>
            <person name="Luke J."/>
            <person name="Reinhart S."/>
            <person name="Benedict M.N."/>
            <person name="Youngblut N.D."/>
            <person name="Metcalf M.E."/>
            <person name="Whitaker R.J."/>
            <person name="Metcalf W.W."/>
        </authorList>
    </citation>
    <scope>NUCLEOTIDE SEQUENCE [LARGE SCALE GENOMIC DNA]</scope>
    <source>
        <strain evidence="4 5">HI350</strain>
    </source>
</reference>
<dbReference type="FunFam" id="3.40.630.30:FF:000280">
    <property type="entry name" value="Diamine acetyltransferase"/>
    <property type="match status" value="1"/>
</dbReference>
<dbReference type="PANTHER" id="PTHR10545:SF29">
    <property type="entry name" value="GH14572P-RELATED"/>
    <property type="match status" value="1"/>
</dbReference>
<keyword evidence="1 4" id="KW-0808">Transferase</keyword>
<protein>
    <submittedName>
        <fullName evidence="4">Diamine acetyltransferase</fullName>
        <ecNumber evidence="4">2.3.1.57</ecNumber>
    </submittedName>
</protein>
<evidence type="ECO:0000256" key="1">
    <source>
        <dbReference type="ARBA" id="ARBA00022679"/>
    </source>
</evidence>
<gene>
    <name evidence="4" type="ORF">MSSIH_2221</name>
</gene>
<dbReference type="SUPFAM" id="SSF55729">
    <property type="entry name" value="Acyl-CoA N-acyltransferases (Nat)"/>
    <property type="match status" value="1"/>
</dbReference>
<dbReference type="InterPro" id="IPR000182">
    <property type="entry name" value="GNAT_dom"/>
</dbReference>
<sequence length="190" mass="21824">MEESICSLFRFYGIILIDQLKKGIKMAEIETKTGLNIRTAKKEDVSLILEFVKGIAEFEKLSHLVKATEENLKESMFGEKAYAEVFFAELDGVPAGFTVFFHNFSTFVGRQGLYIEDIFVKPEFRGKGIGKAMFLHCVKLAKERNCGRMEWTVLDWNPAREFYEYFGAGPVNGWHIYRMGSDKFESALEK</sequence>
<dbReference type="KEGG" id="msz:MSSIH_2221"/>